<dbReference type="InterPro" id="IPR001647">
    <property type="entry name" value="HTH_TetR"/>
</dbReference>
<comment type="caution">
    <text evidence="5">The sequence shown here is derived from an EMBL/GenBank/DDBJ whole genome shotgun (WGS) entry which is preliminary data.</text>
</comment>
<dbReference type="EMBL" id="RKST01000002">
    <property type="protein sequence ID" value="RUM99205.1"/>
    <property type="molecule type" value="Genomic_DNA"/>
</dbReference>
<reference evidence="5 6" key="1">
    <citation type="submission" date="2018-11" db="EMBL/GenBank/DDBJ databases">
        <title>Pseudaminobacter arsenicus sp. nov., an arsenic-resistant bacterium isolated from arsenic-rich aquifers.</title>
        <authorList>
            <person name="Mu Y."/>
        </authorList>
    </citation>
    <scope>NUCLEOTIDE SEQUENCE [LARGE SCALE GENOMIC DNA]</scope>
    <source>
        <strain evidence="5 6">CB3</strain>
    </source>
</reference>
<dbReference type="InterPro" id="IPR050109">
    <property type="entry name" value="HTH-type_TetR-like_transc_reg"/>
</dbReference>
<evidence type="ECO:0000313" key="6">
    <source>
        <dbReference type="Proteomes" id="UP000281647"/>
    </source>
</evidence>
<dbReference type="PROSITE" id="PS50977">
    <property type="entry name" value="HTH_TETR_2"/>
    <property type="match status" value="1"/>
</dbReference>
<dbReference type="InterPro" id="IPR041474">
    <property type="entry name" value="NicS_C"/>
</dbReference>
<dbReference type="InterPro" id="IPR009057">
    <property type="entry name" value="Homeodomain-like_sf"/>
</dbReference>
<dbReference type="SUPFAM" id="SSF48498">
    <property type="entry name" value="Tetracyclin repressor-like, C-terminal domain"/>
    <property type="match status" value="1"/>
</dbReference>
<dbReference type="PANTHER" id="PTHR30328">
    <property type="entry name" value="TRANSCRIPTIONAL REPRESSOR"/>
    <property type="match status" value="1"/>
</dbReference>
<dbReference type="SUPFAM" id="SSF46689">
    <property type="entry name" value="Homeodomain-like"/>
    <property type="match status" value="1"/>
</dbReference>
<keyword evidence="1 2" id="KW-0238">DNA-binding</keyword>
<dbReference type="Proteomes" id="UP000281647">
    <property type="component" value="Unassembled WGS sequence"/>
</dbReference>
<feature type="DNA-binding region" description="H-T-H motif" evidence="2">
    <location>
        <begin position="81"/>
        <end position="100"/>
    </location>
</feature>
<dbReference type="GO" id="GO:0003677">
    <property type="term" value="F:DNA binding"/>
    <property type="evidence" value="ECO:0007669"/>
    <property type="project" value="UniProtKB-UniRule"/>
</dbReference>
<accession>A0A432VAS2</accession>
<feature type="domain" description="HTH tetR-type" evidence="4">
    <location>
        <begin position="58"/>
        <end position="118"/>
    </location>
</feature>
<evidence type="ECO:0000313" key="5">
    <source>
        <dbReference type="EMBL" id="RUM99205.1"/>
    </source>
</evidence>
<name>A0A432VAS2_9HYPH</name>
<feature type="compositionally biased region" description="Basic and acidic residues" evidence="3">
    <location>
        <begin position="25"/>
        <end position="38"/>
    </location>
</feature>
<dbReference type="PANTHER" id="PTHR30328:SF54">
    <property type="entry name" value="HTH-TYPE TRANSCRIPTIONAL REPRESSOR SCO4008"/>
    <property type="match status" value="1"/>
</dbReference>
<feature type="region of interest" description="Disordered" evidence="3">
    <location>
        <begin position="1"/>
        <end position="57"/>
    </location>
</feature>
<dbReference type="PRINTS" id="PR00455">
    <property type="entry name" value="HTHTETR"/>
</dbReference>
<evidence type="ECO:0000256" key="1">
    <source>
        <dbReference type="ARBA" id="ARBA00023125"/>
    </source>
</evidence>
<dbReference type="OrthoDB" id="2356263at2"/>
<dbReference type="Pfam" id="PF00440">
    <property type="entry name" value="TetR_N"/>
    <property type="match status" value="1"/>
</dbReference>
<evidence type="ECO:0000259" key="4">
    <source>
        <dbReference type="PROSITE" id="PS50977"/>
    </source>
</evidence>
<keyword evidence="6" id="KW-1185">Reference proteome</keyword>
<dbReference type="InterPro" id="IPR036271">
    <property type="entry name" value="Tet_transcr_reg_TetR-rel_C_sf"/>
</dbReference>
<protein>
    <submittedName>
        <fullName evidence="5">TetR/AcrR family transcriptional regulator</fullName>
    </submittedName>
</protein>
<organism evidence="5 6">
    <name type="scientific">Borborobacter arsenicus</name>
    <dbReference type="NCBI Taxonomy" id="1851146"/>
    <lineage>
        <taxon>Bacteria</taxon>
        <taxon>Pseudomonadati</taxon>
        <taxon>Pseudomonadota</taxon>
        <taxon>Alphaproteobacteria</taxon>
        <taxon>Hyphomicrobiales</taxon>
        <taxon>Phyllobacteriaceae</taxon>
        <taxon>Borborobacter</taxon>
    </lineage>
</organism>
<dbReference type="Gene3D" id="1.10.357.10">
    <property type="entry name" value="Tetracycline Repressor, domain 2"/>
    <property type="match status" value="1"/>
</dbReference>
<evidence type="ECO:0000256" key="3">
    <source>
        <dbReference type="SAM" id="MobiDB-lite"/>
    </source>
</evidence>
<dbReference type="Pfam" id="PF17938">
    <property type="entry name" value="TetR_C_29"/>
    <property type="match status" value="1"/>
</dbReference>
<dbReference type="AlphaFoldDB" id="A0A432VAS2"/>
<sequence>MSRSLAVAGEAQLDKPTVPNTKTAKATEGKQSTKEAASKTRKKASGQRKHSYVPRDPAATRRRILDAAVSEFAAKGFSGARVENIAKSANANMRMLYHYFTDKEQLYIAAIEEVYRSVRAAEQDLHFEDEDPCLGLERLVDFTFRHFAKNPDLISIVMNENILKAQYLKQSELVPAMTTRLSSSVKAMLKKGKEVGVFVRNPDPTQLWLTIFALCWVHLANKYTMSWTLQTDLTDPDWLETRRKHVTDVVLSYLCDPRGDDKEKSIGL</sequence>
<feature type="compositionally biased region" description="Basic residues" evidence="3">
    <location>
        <begin position="39"/>
        <end position="52"/>
    </location>
</feature>
<evidence type="ECO:0000256" key="2">
    <source>
        <dbReference type="PROSITE-ProRule" id="PRU00335"/>
    </source>
</evidence>
<gene>
    <name evidence="5" type="ORF">EET67_03290</name>
</gene>
<proteinExistence type="predicted"/>